<dbReference type="Pfam" id="PF13921">
    <property type="entry name" value="Myb_DNA-bind_6"/>
    <property type="match status" value="1"/>
</dbReference>
<dbReference type="GO" id="GO:0042795">
    <property type="term" value="P:snRNA transcription by RNA polymerase II"/>
    <property type="evidence" value="ECO:0007669"/>
    <property type="project" value="TreeGrafter"/>
</dbReference>
<evidence type="ECO:0000256" key="7">
    <source>
        <dbReference type="SAM" id="MobiDB-lite"/>
    </source>
</evidence>
<dbReference type="PANTHER" id="PTHR46621:SF1">
    <property type="entry name" value="SNRNA-ACTIVATING PROTEIN COMPLEX SUBUNIT 4"/>
    <property type="match status" value="1"/>
</dbReference>
<evidence type="ECO:0000256" key="2">
    <source>
        <dbReference type="ARBA" id="ARBA00022737"/>
    </source>
</evidence>
<feature type="compositionally biased region" description="Basic residues" evidence="7">
    <location>
        <begin position="354"/>
        <end position="365"/>
    </location>
</feature>
<proteinExistence type="predicted"/>
<feature type="compositionally biased region" description="Polar residues" evidence="7">
    <location>
        <begin position="219"/>
        <end position="228"/>
    </location>
</feature>
<evidence type="ECO:0000259" key="8">
    <source>
        <dbReference type="PROSITE" id="PS50090"/>
    </source>
</evidence>
<feature type="compositionally biased region" description="Basic residues" evidence="7">
    <location>
        <begin position="229"/>
        <end position="255"/>
    </location>
</feature>
<feature type="compositionally biased region" description="Basic and acidic residues" evidence="7">
    <location>
        <begin position="304"/>
        <end position="316"/>
    </location>
</feature>
<dbReference type="FunFam" id="1.10.10.60:FF:000010">
    <property type="entry name" value="Transcriptional activator Myb isoform A"/>
    <property type="match status" value="1"/>
</dbReference>
<organism evidence="10 11">
    <name type="scientific">Anaeramoeba flamelloides</name>
    <dbReference type="NCBI Taxonomy" id="1746091"/>
    <lineage>
        <taxon>Eukaryota</taxon>
        <taxon>Metamonada</taxon>
        <taxon>Anaeramoebidae</taxon>
        <taxon>Anaeramoeba</taxon>
    </lineage>
</organism>
<gene>
    <name evidence="10" type="ORF">M0812_29840</name>
</gene>
<dbReference type="SMART" id="SM00717">
    <property type="entry name" value="SANT"/>
    <property type="match status" value="3"/>
</dbReference>
<feature type="compositionally biased region" description="Polar residues" evidence="7">
    <location>
        <begin position="428"/>
        <end position="439"/>
    </location>
</feature>
<keyword evidence="4" id="KW-0238">DNA-binding</keyword>
<dbReference type="CDD" id="cd00167">
    <property type="entry name" value="SANT"/>
    <property type="match status" value="3"/>
</dbReference>
<evidence type="ECO:0000256" key="5">
    <source>
        <dbReference type="ARBA" id="ARBA00023163"/>
    </source>
</evidence>
<dbReference type="Proteomes" id="UP001146793">
    <property type="component" value="Unassembled WGS sequence"/>
</dbReference>
<dbReference type="GO" id="GO:0001006">
    <property type="term" value="F:RNA polymerase III type 3 promoter sequence-specific DNA binding"/>
    <property type="evidence" value="ECO:0007669"/>
    <property type="project" value="TreeGrafter"/>
</dbReference>
<dbReference type="PROSITE" id="PS51294">
    <property type="entry name" value="HTH_MYB"/>
    <property type="match status" value="3"/>
</dbReference>
<accession>A0AAV7Y5R8</accession>
<feature type="compositionally biased region" description="Basic and acidic residues" evidence="7">
    <location>
        <begin position="324"/>
        <end position="346"/>
    </location>
</feature>
<evidence type="ECO:0000256" key="1">
    <source>
        <dbReference type="ARBA" id="ARBA00004123"/>
    </source>
</evidence>
<keyword evidence="6" id="KW-0539">Nucleus</keyword>
<dbReference type="GO" id="GO:0042796">
    <property type="term" value="P:snRNA transcription by RNA polymerase III"/>
    <property type="evidence" value="ECO:0007669"/>
    <property type="project" value="TreeGrafter"/>
</dbReference>
<feature type="domain" description="HTH myb-type" evidence="9">
    <location>
        <begin position="171"/>
        <end position="221"/>
    </location>
</feature>
<dbReference type="PROSITE" id="PS50090">
    <property type="entry name" value="MYB_LIKE"/>
    <property type="match status" value="3"/>
</dbReference>
<evidence type="ECO:0000256" key="6">
    <source>
        <dbReference type="ARBA" id="ARBA00023242"/>
    </source>
</evidence>
<feature type="compositionally biased region" description="Acidic residues" evidence="7">
    <location>
        <begin position="515"/>
        <end position="526"/>
    </location>
</feature>
<sequence length="681" mass="81082">MYNKELKDKMNTITFITVSPNEREKKILFDLAISSLFKEPFKLQRKIQQLRRKYKPFPHMSHPKNLKNSIWTANEDDILSRAVRKYNLKNWESIANYFEDKNSTQCLHRWYKVLNPELKKGKWSDEEDKRLMKMVAKYGSSSWSKIASNIPNRSSKQCRERWKNQIDPTIKREPWSKEEDQILTDLFQKLGPKWSQMRNQLPGRPDNQIKNRWNSTLKRNIEQQNNSQKPKKKRGRPHGSKNKNKNKTQNKKGKLITKTLIFKSYGKVIYKCASVSKMKITKQIQNNKNEKVKEQKTTNNKQNSQEKKQENEKKLETINNMQKYQKEKKQEIENEKEKKKYEEKNPKPNLLTKTKTKQIVNKKKTNNQLTKIKTNQEDTAILEINPQKLRRSKRIRNKTLEFQQYDPNKRTLLPNKSTKLNPRKQQKPKQSLPKNSHTQQKINGIDCCLQKNIISDLQYCISNSNRTPTNTPSKFTKFILSLKDNDNQKQTEPTITAHNPVITGTEKRKRRHIEETEDDNGLDEFENQNSIDHFSTPQKIRRVQDRTIYRKPNLNFPDINQCDATRNKIKHTPIKGYGYSNLFSHCYSKQYYKQRNVDDKNQKIYLIINEIKKEINNESYQNSKNENNCYPIQDNNIRCYTHDTNDRHSKKNKKLDDNFFHFISYQANLNFAKNNSNVSKN</sequence>
<dbReference type="InterPro" id="IPR009057">
    <property type="entry name" value="Homeodomain-like_sf"/>
</dbReference>
<feature type="domain" description="Myb-like" evidence="8">
    <location>
        <begin position="167"/>
        <end position="217"/>
    </location>
</feature>
<dbReference type="Gene3D" id="1.10.10.60">
    <property type="entry name" value="Homeodomain-like"/>
    <property type="match status" value="3"/>
</dbReference>
<evidence type="ECO:0000256" key="4">
    <source>
        <dbReference type="ARBA" id="ARBA00023125"/>
    </source>
</evidence>
<protein>
    <submittedName>
        <fullName evidence="10">snRNA-activating protein complex subunit</fullName>
    </submittedName>
</protein>
<dbReference type="InterPro" id="IPR001005">
    <property type="entry name" value="SANT/Myb"/>
</dbReference>
<dbReference type="Pfam" id="PF00249">
    <property type="entry name" value="Myb_DNA-binding"/>
    <property type="match status" value="1"/>
</dbReference>
<feature type="domain" description="Myb-like" evidence="8">
    <location>
        <begin position="115"/>
        <end position="166"/>
    </location>
</feature>
<feature type="region of interest" description="Disordered" evidence="7">
    <location>
        <begin position="150"/>
        <end position="173"/>
    </location>
</feature>
<reference evidence="10" key="1">
    <citation type="submission" date="2022-08" db="EMBL/GenBank/DDBJ databases">
        <title>Novel sulphate-reducing endosymbionts in the free-living metamonad Anaeramoeba.</title>
        <authorList>
            <person name="Jerlstrom-Hultqvist J."/>
            <person name="Cepicka I."/>
            <person name="Gallot-Lavallee L."/>
            <person name="Salas-Leiva D."/>
            <person name="Curtis B.A."/>
            <person name="Zahonova K."/>
            <person name="Pipaliya S."/>
            <person name="Dacks J."/>
            <person name="Roger A.J."/>
        </authorList>
    </citation>
    <scope>NUCLEOTIDE SEQUENCE</scope>
    <source>
        <strain evidence="10">Busselton2</strain>
    </source>
</reference>
<dbReference type="GO" id="GO:0000978">
    <property type="term" value="F:RNA polymerase II cis-regulatory region sequence-specific DNA binding"/>
    <property type="evidence" value="ECO:0007669"/>
    <property type="project" value="TreeGrafter"/>
</dbReference>
<feature type="domain" description="HTH myb-type" evidence="9">
    <location>
        <begin position="71"/>
        <end position="114"/>
    </location>
</feature>
<comment type="caution">
    <text evidence="10">The sequence shown here is derived from an EMBL/GenBank/DDBJ whole genome shotgun (WGS) entry which is preliminary data.</text>
</comment>
<dbReference type="InterPro" id="IPR017930">
    <property type="entry name" value="Myb_dom"/>
</dbReference>
<keyword evidence="3" id="KW-0805">Transcription regulation</keyword>
<dbReference type="EMBL" id="JANTQA010000075">
    <property type="protein sequence ID" value="KAJ3424205.1"/>
    <property type="molecule type" value="Genomic_DNA"/>
</dbReference>
<comment type="subcellular location">
    <subcellularLocation>
        <location evidence="1">Nucleus</location>
    </subcellularLocation>
</comment>
<dbReference type="PANTHER" id="PTHR46621">
    <property type="entry name" value="SNRNA-ACTIVATING PROTEIN COMPLEX SUBUNIT 4"/>
    <property type="match status" value="1"/>
</dbReference>
<evidence type="ECO:0000313" key="10">
    <source>
        <dbReference type="EMBL" id="KAJ3424205.1"/>
    </source>
</evidence>
<feature type="domain" description="Myb-like" evidence="8">
    <location>
        <begin position="63"/>
        <end position="114"/>
    </location>
</feature>
<dbReference type="GO" id="GO:0005634">
    <property type="term" value="C:nucleus"/>
    <property type="evidence" value="ECO:0007669"/>
    <property type="project" value="UniProtKB-SubCell"/>
</dbReference>
<feature type="domain" description="HTH myb-type" evidence="9">
    <location>
        <begin position="115"/>
        <end position="170"/>
    </location>
</feature>
<feature type="compositionally biased region" description="Basic and acidic residues" evidence="7">
    <location>
        <begin position="157"/>
        <end position="173"/>
    </location>
</feature>
<feature type="region of interest" description="Disordered" evidence="7">
    <location>
        <begin position="392"/>
        <end position="439"/>
    </location>
</feature>
<evidence type="ECO:0000256" key="3">
    <source>
        <dbReference type="ARBA" id="ARBA00023015"/>
    </source>
</evidence>
<name>A0AAV7Y5R8_9EUKA</name>
<feature type="region of interest" description="Disordered" evidence="7">
    <location>
        <begin position="286"/>
        <end position="365"/>
    </location>
</feature>
<dbReference type="SUPFAM" id="SSF46689">
    <property type="entry name" value="Homeodomain-like"/>
    <property type="match status" value="2"/>
</dbReference>
<evidence type="ECO:0000313" key="11">
    <source>
        <dbReference type="Proteomes" id="UP001146793"/>
    </source>
</evidence>
<keyword evidence="5" id="KW-0804">Transcription</keyword>
<dbReference type="AlphaFoldDB" id="A0AAV7Y5R8"/>
<keyword evidence="2" id="KW-0677">Repeat</keyword>
<dbReference type="InterPro" id="IPR051575">
    <property type="entry name" value="Myb-like_DNA-bd"/>
</dbReference>
<feature type="region of interest" description="Disordered" evidence="7">
    <location>
        <begin position="219"/>
        <end position="255"/>
    </location>
</feature>
<dbReference type="GO" id="GO:0019185">
    <property type="term" value="C:snRNA-activating protein complex"/>
    <property type="evidence" value="ECO:0007669"/>
    <property type="project" value="TreeGrafter"/>
</dbReference>
<evidence type="ECO:0000259" key="9">
    <source>
        <dbReference type="PROSITE" id="PS51294"/>
    </source>
</evidence>
<dbReference type="FunFam" id="1.10.10.60:FF:000016">
    <property type="entry name" value="Transcriptional activator Myb isoform A"/>
    <property type="match status" value="1"/>
</dbReference>
<feature type="region of interest" description="Disordered" evidence="7">
    <location>
        <begin position="503"/>
        <end position="528"/>
    </location>
</feature>